<dbReference type="Pfam" id="PF00314">
    <property type="entry name" value="Thaumatin"/>
    <property type="match status" value="1"/>
</dbReference>
<reference evidence="2 3" key="1">
    <citation type="journal article" date="2013" name="Proc. Natl. Acad. Sci. U.S.A.">
        <title>Fine-scale variation in meiotic recombination in Mimulus inferred from population shotgun sequencing.</title>
        <authorList>
            <person name="Hellsten U."/>
            <person name="Wright K.M."/>
            <person name="Jenkins J."/>
            <person name="Shu S."/>
            <person name="Yuan Y."/>
            <person name="Wessler S.R."/>
            <person name="Schmutz J."/>
            <person name="Willis J.H."/>
            <person name="Rokhsar D.S."/>
        </authorList>
    </citation>
    <scope>NUCLEOTIDE SEQUENCE [LARGE SCALE GENOMIC DNA]</scope>
    <source>
        <strain evidence="3">cv. DUN x IM62</strain>
    </source>
</reference>
<dbReference type="Gene3D" id="2.60.110.10">
    <property type="entry name" value="Thaumatin"/>
    <property type="match status" value="1"/>
</dbReference>
<evidence type="ECO:0000313" key="2">
    <source>
        <dbReference type="EMBL" id="EYU26307.1"/>
    </source>
</evidence>
<dbReference type="SMART" id="SM00205">
    <property type="entry name" value="THN"/>
    <property type="match status" value="1"/>
</dbReference>
<feature type="disulfide bond" evidence="1">
    <location>
        <begin position="16"/>
        <end position="77"/>
    </location>
</feature>
<evidence type="ECO:0008006" key="4">
    <source>
        <dbReference type="Google" id="ProtNLM"/>
    </source>
</evidence>
<keyword evidence="1" id="KW-1015">Disulfide bond</keyword>
<name>A0A022QCB1_ERYGU</name>
<dbReference type="PhylomeDB" id="A0A022QCB1"/>
<keyword evidence="3" id="KW-1185">Reference proteome</keyword>
<dbReference type="PIRSF" id="PIRSF002703">
    <property type="entry name" value="Thaumatin"/>
    <property type="match status" value="1"/>
</dbReference>
<gene>
    <name evidence="2" type="ORF">MIMGU_mgv1a019837mg</name>
</gene>
<dbReference type="SUPFAM" id="SSF49870">
    <property type="entry name" value="Osmotin, thaumatin-like protein"/>
    <property type="match status" value="1"/>
</dbReference>
<feature type="disulfide bond" evidence="1">
    <location>
        <begin position="54"/>
        <end position="64"/>
    </location>
</feature>
<dbReference type="EMBL" id="KI631699">
    <property type="protein sequence ID" value="EYU26307.1"/>
    <property type="molecule type" value="Genomic_DNA"/>
</dbReference>
<feature type="disulfide bond" evidence="1">
    <location>
        <begin position="24"/>
        <end position="40"/>
    </location>
</feature>
<organism evidence="2 3">
    <name type="scientific">Erythranthe guttata</name>
    <name type="common">Yellow monkey flower</name>
    <name type="synonym">Mimulus guttatus</name>
    <dbReference type="NCBI Taxonomy" id="4155"/>
    <lineage>
        <taxon>Eukaryota</taxon>
        <taxon>Viridiplantae</taxon>
        <taxon>Streptophyta</taxon>
        <taxon>Embryophyta</taxon>
        <taxon>Tracheophyta</taxon>
        <taxon>Spermatophyta</taxon>
        <taxon>Magnoliopsida</taxon>
        <taxon>eudicotyledons</taxon>
        <taxon>Gunneridae</taxon>
        <taxon>Pentapetalae</taxon>
        <taxon>asterids</taxon>
        <taxon>lamiids</taxon>
        <taxon>Lamiales</taxon>
        <taxon>Phrymaceae</taxon>
        <taxon>Erythranthe</taxon>
    </lineage>
</organism>
<proteinExistence type="predicted"/>
<dbReference type="InterPro" id="IPR037176">
    <property type="entry name" value="Osmotin/thaumatin-like_sf"/>
</dbReference>
<evidence type="ECO:0000313" key="3">
    <source>
        <dbReference type="Proteomes" id="UP000030748"/>
    </source>
</evidence>
<dbReference type="STRING" id="4155.A0A022QCB1"/>
<dbReference type="GO" id="GO:0006952">
    <property type="term" value="P:defense response"/>
    <property type="evidence" value="ECO:0000318"/>
    <property type="project" value="GO_Central"/>
</dbReference>
<dbReference type="InterPro" id="IPR001938">
    <property type="entry name" value="Thaumatin"/>
</dbReference>
<evidence type="ECO:0000256" key="1">
    <source>
        <dbReference type="PIRSR" id="PIRSR002703-1"/>
    </source>
</evidence>
<dbReference type="PROSITE" id="PS51367">
    <property type="entry name" value="THAUMATIN_2"/>
    <property type="match status" value="1"/>
</dbReference>
<dbReference type="AlphaFoldDB" id="A0A022QCB1"/>
<dbReference type="Proteomes" id="UP000030748">
    <property type="component" value="Unassembled WGS sequence"/>
</dbReference>
<sequence length="103" mass="11433">MALISKLLVDMFKQWCTADPNLSCPEELRVTTSGGVVVACKSVRLAFNAKEYCCTGAYNSPQLCKPTAYSRFFKTGCPSAYSYAFDDGSLFTCIGRYYVIQFC</sequence>
<protein>
    <recommendedName>
        <fullName evidence="4">Thaumatin-like protein</fullName>
    </recommendedName>
</protein>
<dbReference type="PANTHER" id="PTHR31048">
    <property type="entry name" value="OS03G0233200 PROTEIN"/>
    <property type="match status" value="1"/>
</dbReference>
<accession>A0A022QCB1</accession>